<feature type="compositionally biased region" description="Low complexity" evidence="2">
    <location>
        <begin position="2868"/>
        <end position="2878"/>
    </location>
</feature>
<dbReference type="InterPro" id="IPR019441">
    <property type="entry name" value="FMP27/BLTP2/Hobbit_GFWDK_RBG"/>
</dbReference>
<feature type="region of interest" description="Disordered" evidence="2">
    <location>
        <begin position="1412"/>
        <end position="1448"/>
    </location>
</feature>
<name>A0A250WSY1_9CHLO</name>
<feature type="region of interest" description="Disordered" evidence="2">
    <location>
        <begin position="2382"/>
        <end position="2401"/>
    </location>
</feature>
<feature type="transmembrane region" description="Helical" evidence="3">
    <location>
        <begin position="21"/>
        <end position="47"/>
    </location>
</feature>
<keyword evidence="3" id="KW-0812">Transmembrane</keyword>
<comment type="caution">
    <text evidence="5">The sequence shown here is derived from an EMBL/GenBank/DDBJ whole genome shotgun (WGS) entry which is preliminary data.</text>
</comment>
<feature type="region of interest" description="Disordered" evidence="2">
    <location>
        <begin position="776"/>
        <end position="827"/>
    </location>
</feature>
<dbReference type="EMBL" id="BEGY01000005">
    <property type="protein sequence ID" value="GAX73762.1"/>
    <property type="molecule type" value="Genomic_DNA"/>
</dbReference>
<evidence type="ECO:0000313" key="6">
    <source>
        <dbReference type="Proteomes" id="UP000232323"/>
    </source>
</evidence>
<reference evidence="5 6" key="1">
    <citation type="submission" date="2017-08" db="EMBL/GenBank/DDBJ databases">
        <title>Acidophilic green algal genome provides insights into adaptation to an acidic environment.</title>
        <authorList>
            <person name="Hirooka S."/>
            <person name="Hirose Y."/>
            <person name="Kanesaki Y."/>
            <person name="Higuchi S."/>
            <person name="Fujiwara T."/>
            <person name="Onuma R."/>
            <person name="Era A."/>
            <person name="Ohbayashi R."/>
            <person name="Uzuka A."/>
            <person name="Nozaki H."/>
            <person name="Yoshikawa H."/>
            <person name="Miyagishima S.Y."/>
        </authorList>
    </citation>
    <scope>NUCLEOTIDE SEQUENCE [LARGE SCALE GENOMIC DNA]</scope>
    <source>
        <strain evidence="5 6">NIES-2499</strain>
    </source>
</reference>
<feature type="compositionally biased region" description="Low complexity" evidence="2">
    <location>
        <begin position="788"/>
        <end position="806"/>
    </location>
</feature>
<feature type="compositionally biased region" description="Low complexity" evidence="2">
    <location>
        <begin position="86"/>
        <end position="101"/>
    </location>
</feature>
<feature type="compositionally biased region" description="Basic and acidic residues" evidence="2">
    <location>
        <begin position="655"/>
        <end position="664"/>
    </location>
</feature>
<gene>
    <name evidence="5" type="ORF">CEUSTIGMA_g1213.t1</name>
</gene>
<keyword evidence="6" id="KW-1185">Reference proteome</keyword>
<feature type="domain" description="FMP27/BLTP2/Hobbit GFWDK motif-containing RBG unit" evidence="4">
    <location>
        <begin position="1996"/>
        <end position="2146"/>
    </location>
</feature>
<dbReference type="SMART" id="SM01214">
    <property type="entry name" value="Fmp27_GFWDK"/>
    <property type="match status" value="1"/>
</dbReference>
<feature type="compositionally biased region" description="Basic and acidic residues" evidence="2">
    <location>
        <begin position="2613"/>
        <end position="2632"/>
    </location>
</feature>
<dbReference type="Pfam" id="PF10344">
    <property type="entry name" value="Hobbit"/>
    <property type="match status" value="2"/>
</dbReference>
<feature type="compositionally biased region" description="Basic and acidic residues" evidence="2">
    <location>
        <begin position="2096"/>
        <end position="2105"/>
    </location>
</feature>
<feature type="region of interest" description="Disordered" evidence="2">
    <location>
        <begin position="3199"/>
        <end position="3235"/>
    </location>
</feature>
<evidence type="ECO:0000256" key="3">
    <source>
        <dbReference type="SAM" id="Phobius"/>
    </source>
</evidence>
<keyword evidence="3" id="KW-0472">Membrane</keyword>
<feature type="region of interest" description="Disordered" evidence="2">
    <location>
        <begin position="1785"/>
        <end position="1858"/>
    </location>
</feature>
<dbReference type="PANTHER" id="PTHR15678:SF6">
    <property type="entry name" value="BRIDGE-LIKE LIPID TRANSFER PROTEIN FAMILY MEMBER 2"/>
    <property type="match status" value="1"/>
</dbReference>
<feature type="compositionally biased region" description="Low complexity" evidence="2">
    <location>
        <begin position="2819"/>
        <end position="2832"/>
    </location>
</feature>
<dbReference type="Proteomes" id="UP000232323">
    <property type="component" value="Unassembled WGS sequence"/>
</dbReference>
<evidence type="ECO:0000256" key="2">
    <source>
        <dbReference type="SAM" id="MobiDB-lite"/>
    </source>
</evidence>
<accession>A0A250WSY1</accession>
<feature type="region of interest" description="Disordered" evidence="2">
    <location>
        <begin position="3352"/>
        <end position="3377"/>
    </location>
</feature>
<feature type="region of interest" description="Disordered" evidence="2">
    <location>
        <begin position="2857"/>
        <end position="2879"/>
    </location>
</feature>
<feature type="region of interest" description="Disordered" evidence="2">
    <location>
        <begin position="2281"/>
        <end position="2300"/>
    </location>
</feature>
<protein>
    <recommendedName>
        <fullName evidence="4">FMP27/BLTP2/Hobbit GFWDK motif-containing RBG unit domain-containing protein</fullName>
    </recommendedName>
</protein>
<dbReference type="OrthoDB" id="552990at2759"/>
<feature type="region of interest" description="Disordered" evidence="2">
    <location>
        <begin position="2790"/>
        <end position="2832"/>
    </location>
</feature>
<feature type="region of interest" description="Disordered" evidence="2">
    <location>
        <begin position="3571"/>
        <end position="3622"/>
    </location>
</feature>
<feature type="region of interest" description="Disordered" evidence="2">
    <location>
        <begin position="1613"/>
        <end position="1647"/>
    </location>
</feature>
<feature type="region of interest" description="Disordered" evidence="2">
    <location>
        <begin position="78"/>
        <end position="101"/>
    </location>
</feature>
<feature type="region of interest" description="Disordered" evidence="2">
    <location>
        <begin position="1504"/>
        <end position="1539"/>
    </location>
</feature>
<evidence type="ECO:0000313" key="5">
    <source>
        <dbReference type="EMBL" id="GAX73762.1"/>
    </source>
</evidence>
<evidence type="ECO:0000259" key="4">
    <source>
        <dbReference type="SMART" id="SM01214"/>
    </source>
</evidence>
<dbReference type="STRING" id="1157962.A0A250WSY1"/>
<keyword evidence="3" id="KW-1133">Transmembrane helix</keyword>
<feature type="region of interest" description="Disordered" evidence="2">
    <location>
        <begin position="2645"/>
        <end position="2679"/>
    </location>
</feature>
<dbReference type="InterPro" id="IPR045167">
    <property type="entry name" value="Hobbit"/>
</dbReference>
<sequence>MQGHIHSVYIQDAQLSLSASLLNTILSILAGALPLTLLNVVGVNIVLRKEFKSAVSNKDSVSTKKQINSRSTQILHASSFTHKPSSDSWTSNTSKSTPPLSPSSMLRLLRGLRVRVETLSVGFLECNLALHVSKVEVDFSQSVPRSDTLRGEQESEGLLVSLRLLPFSMRLLSHAIDPSAIALKGDFKELMTCQGVKLEALLTRHRYPGHARMDSVGMAVGEISVDASAEQLVLLLPQLQGFVPDDSNSCQNHAVVAHTATAYLNGAELGPKQGLRIQSMLSRGGDQAVSLLHAWPAKLSVSLSKISVEFKTHGMNPAMTGPNGGNSNKAPCPVNQTSTLACDKGQELTAPTWLLTASVCNIVLKSSREAVQRAQVSTGHAMDRVLEQSWSSAAPPIGLEAGHGAVQVSCTQLCSQQQQLPRKPPFSGGEPALSFMTKRSMLSVAVFPARCSHSPAEHYASGLERPLVLVCSTDLEVTAPRLKVRQDQAPDVLKIVHNLLAALTPDVPTATASSVDSQGSRGVPLASRWDPALSSGFSGLGLETVERGNQYPASSYSVPAKLPTMLDGAGAQAPPLEVFLCFRIAGGSDLALTSVGGLLPCHNLSLSTFQFSLTLSPRIKLPSRSSLLQASEIRCHGSSWPSAADGRRSSLIQSDEPRRPEYDQRERVDLEDHLSARSCGASLSQDQAVQAGINALDSGDPEVVAGSGKMSASCVASRSISHGPSGTPPPAAAFLSNGAANYVADTRLSSPFAQQTDTLLDGNSMHDNLGVLGRKSSCSSALDPDGDAVAGPSTSSPAPVSTTSTTKNRCYENDHSSVHTRHDDDGRRIAGLRQPALQEVSPTILPEQSSTLVHFLRLHVTGILWECWEEASGAASIVAPERKPSAFLRGSTSYQAKSFDMPSTTSKYSKTKLATKCKTVVFKLQQASCVHISQSVNSHESIRQAHRMAGREGTAWEEEAGEGEWEEETTEEAVVILEQVHVDLQPRIMNAAVDVIASLVQTCASLGVKAVGSDDLLPQAAVLSGSMGMSEEAKEVAEGMGARVLGNLPKEHKFSILSKRLALLDVQILDFKFTLGHEQSLVSQFSSLGSPSTTASLESGSILDPELSFRRPQLTTAGPASTAQQGPAGNSTKVLVAKHEVSVTSFHVQLSPSQGWAVLELEDVRIKQHAGVALNTLNSVLKNRASTASAFSQSQHNNAHGVMETSLFLVKRLDAKLRTTALALSKGTAELNSAAPPLLKVTADEPHLHLEADTALVLLGAGQYMTSLASRLVMSAGASSSPAASDPTVNCPDSMIRDHTKFYTQMAEVESLAQTGVLVTTDEEEGGGGGVETLVMEVCCKSVELSCCFAASEHVSLKVRRLSLSGGSLASVLNFSSHLEEAVVDHLVLSGNGRQIFGANFASILLNTSQQQQQGDDTRASGLPDRSTVRKTTTRTAAAPAAPGSPPVQDCFSIPPSCHGSSLLLATTGVPPAVRHSSLCSNAETVLTTSTPSQPLLRTKAFVAQPAATGGTSKGDSEEGDMAPGYSESGEDQPVSPSTLRNSEAALCAGTFITGFGFTAMKQVLLLGPVLDVAVASLGSERAAILEGAAGGASGVAHHRQVQRQTARERFELDSSMLPPGGPELLERQPQPQSDDLDDQPGSRRSPNGELVVLLPVEVVLGQATLCVPYDESPMRIYELSEVWEEAVKQVLEPYLLEFQSALQGLYDLCNGCSPGMIGKTEQALPRQETAVRKALYIEVALEVRSLAINIEHHPMESWLAQHARPLHQASATRQLWERMLSSLAEGKHGGKEQRQHAREEGPAARRKTTGDVAARTSTHTSYSKDGDLKPISSHLKSSVPGGGPDNEESEDELEDSMAANSGVKSIFQNLPSVTMMDLGPLRQWQQAMRDVCAQYRWMCSSLPALSHGKPCDSAHTLSADKFVSASRSGSLLCLTVTRMSGVFTLARPSIRSHNASIAHICRLDAPSVGIEMGKVVPLSIDMWVGELRAYVGGEDQPVLSCSSLSTTGWLIRARQLAAPPLTSSLFLPVGRYHGAWVKQDVKGSKPPMKNYTDLRVEMEDLDLRIGVGLEPALSQVADAIRDRVVPPDSFNSDGSEAKEDPLNEQGKRHLLKPWDKIRYLWRGELKLMARSFNALISAAPSPQLEPHEPFLHVSAGTLAVAVTGGRVDITVTGLTALGHSKGPDAGPGEPLLLVPLLSIPLLKLTVHVTWKLPSGRNPMHHHIFPRLTHLGTCLGQDALGTGLAAGGQQLPLYAGDFMRAEGLSVGLDFALSSDVTASKLSEGGKCTSSRSKPSCPDRRGGDFSDPFLAAISQHFTSGWFQLQPSSVPRLYIGEMQVNFLSCLCRMVVDTPVHLRGSWKRSTFHQRHPDWFRRKRLQAASRLQEASSVSKPEPPADSLKMESRRPLEAFHYDDESRGLGQLIMKLDMNASADVLEIHHDAQDHNDPSDLVCLRSSNVRFSQAFSYQKVMKSEKRPSRDVSWMHNEASRTSISLEAYELKLSKPCNDSVAAAASAVQAALRSRQGTMNHTSADETPLPDIAGDAGVIMTASCLLVRQAPMQISQNLKMSGVVTNKLTHRPMRLVMQDLKCMYTPELRNAFISTFTHIQNGFKHGAEPPKPRCKDNSNPEHMRTTSGAVEVGMMAEDPQSSSATTPPPPSYDRQHRPHGSAGFQDKDSVSVGKSGMVSLEDILREEEAIVAYLKRLKQEESAKKEEIIQAGAWASGAGESSASQRSTMDSYDNVEDDDHIPAISDLKSMVHNLRSSVADMGMAEMMYTPAGRHFNRIASSAASASSNHRHLQHNHDSQLHHVSVHRPTTSSSNYSGGSGGRVLLPGGSSASSRVWSGRDDFAEVHGWASGVSRDSKPGSSESSTATTAAGPPLYTNAGASVLTASALHLSYEIEFIHVQFALVPEIGAAGLLVATDSALLAGYNNRATQERITSLNLEHLQAYALAAKDSSTAEPITTKPPAFPWLDIINGKLTPVASSLVRTTSTSATMRHSSGMPPASSSSAAAASAATASRPVGGKLYKILTPFKFHVLRTKPMDEEDLQEINALPPLRPPTQEIIKLSIHLPTLEGELESWQFYLVLAIITEVIASPMPKVNLLLQQHADSVEWINQFPDVRDASLTLQLAKENLRALQHEVIAATEAALNMEQLTSCSEVGCPPPVAAAFLGKHRVGMSTTSLYGGTTNKNIGSGTTASAGSGMGSSTTASVGSGMGSSTTASAGSGMGSSTTASVRQLLRTLHERGHSSPWTQATQAIACGRKLADSGRAIQSMLSGKSAQSVPVAYKGAAQMVGQQSRRGDVVLKNHEAMLDWFCEQVVGAQDSVINTHLFVSRLRAEAELLTQPPAKAAATNSSMARPPPPSKTSSSSSAFVVGKTVGKKAAAEDGKGVEYAGHDCKATPKLSTAASCNSNTTWTVLVALDTAVLRLRRNGIAFVEAEVKGLMYHSELDEDYHGYTRLALNRLTLRDIQNLVGPSKGGMPAGLIMEMWQADASLQEEDLMSLLLLHGGVNMEQKLMVFDHIEVVLHPLVIHLTYNMATALQEYFQLMDNATTAHSNDAALAKSTKSNAVGGSTGANDKVERSSQGITSGRKSDFYDDQNAAGTHQAAPSGGYGGFNPEVHGKRGGLLAMGFSQQAGIRHVTSSSLPGMNASEDYTITASEPAERFSRRQRLVAWDSLHISQEPYRYGCLYRKGQGNNNPSSGGITMVDYPNKLGGANHIQAAAQRSQAGASSSKMLMRFHHIRFNKMYARLTWEGPPISISDWGIVLDPCVYRNVDGVWNTILNKYKWDVVMSIIKSATGWQARKVEDLPDEETLVLSVMGKVQKGKRLAGSLKEWLKAAKGGLGGLQLTTEGIDVEASQSDEATYVHLVTKAVRLRQKQRRLALILGNNYVFAIQAAAALEASSAKR</sequence>
<feature type="region of interest" description="Disordered" evidence="2">
    <location>
        <begin position="2085"/>
        <end position="2105"/>
    </location>
</feature>
<feature type="region of interest" description="Disordered" evidence="2">
    <location>
        <begin position="637"/>
        <end position="664"/>
    </location>
</feature>
<feature type="coiled-coil region" evidence="1">
    <location>
        <begin position="3124"/>
        <end position="3151"/>
    </location>
</feature>
<feature type="compositionally biased region" description="Basic and acidic residues" evidence="2">
    <location>
        <begin position="809"/>
        <end position="827"/>
    </location>
</feature>
<keyword evidence="1" id="KW-0175">Coiled coil</keyword>
<organism evidence="5 6">
    <name type="scientific">Chlamydomonas eustigma</name>
    <dbReference type="NCBI Taxonomy" id="1157962"/>
    <lineage>
        <taxon>Eukaryota</taxon>
        <taxon>Viridiplantae</taxon>
        <taxon>Chlorophyta</taxon>
        <taxon>core chlorophytes</taxon>
        <taxon>Chlorophyceae</taxon>
        <taxon>CS clade</taxon>
        <taxon>Chlamydomonadales</taxon>
        <taxon>Chlamydomonadaceae</taxon>
        <taxon>Chlamydomonas</taxon>
    </lineage>
</organism>
<proteinExistence type="predicted"/>
<feature type="compositionally biased region" description="Acidic residues" evidence="2">
    <location>
        <begin position="1846"/>
        <end position="1856"/>
    </location>
</feature>
<feature type="region of interest" description="Disordered" evidence="2">
    <location>
        <begin position="2611"/>
        <end position="2632"/>
    </location>
</feature>
<feature type="compositionally biased region" description="Basic and acidic residues" evidence="2">
    <location>
        <begin position="1786"/>
        <end position="1804"/>
    </location>
</feature>
<dbReference type="PANTHER" id="PTHR15678">
    <property type="entry name" value="ANTIGEN MLAA-22-RELATED"/>
    <property type="match status" value="1"/>
</dbReference>
<evidence type="ECO:0000256" key="1">
    <source>
        <dbReference type="SAM" id="Coils"/>
    </source>
</evidence>